<dbReference type="InterPro" id="IPR052734">
    <property type="entry name" value="Nod_factor_acetyltransferase"/>
</dbReference>
<proteinExistence type="inferred from homology"/>
<dbReference type="GO" id="GO:0016747">
    <property type="term" value="F:acyltransferase activity, transferring groups other than amino-acyl groups"/>
    <property type="evidence" value="ECO:0007669"/>
    <property type="project" value="InterPro"/>
</dbReference>
<evidence type="ECO:0000313" key="5">
    <source>
        <dbReference type="EMBL" id="MBB5150560.1"/>
    </source>
</evidence>
<feature type="transmembrane region" description="Helical" evidence="3">
    <location>
        <begin position="107"/>
        <end position="124"/>
    </location>
</feature>
<dbReference type="Pfam" id="PF01757">
    <property type="entry name" value="Acyl_transf_3"/>
    <property type="match status" value="1"/>
</dbReference>
<feature type="transmembrane region" description="Helical" evidence="3">
    <location>
        <begin position="299"/>
        <end position="322"/>
    </location>
</feature>
<evidence type="ECO:0000313" key="6">
    <source>
        <dbReference type="Proteomes" id="UP000557217"/>
    </source>
</evidence>
<protein>
    <submittedName>
        <fullName evidence="5">Fucose 4-O-acetylase-like acetyltransferase</fullName>
    </submittedName>
</protein>
<evidence type="ECO:0000256" key="2">
    <source>
        <dbReference type="ARBA" id="ARBA00007400"/>
    </source>
</evidence>
<name>A0A840PXF8_URETH</name>
<feature type="transmembrane region" description="Helical" evidence="3">
    <location>
        <begin position="69"/>
        <end position="87"/>
    </location>
</feature>
<dbReference type="RefSeq" id="WP_168412881.1">
    <property type="nucleotide sequence ID" value="NZ_JAAXPW010000065.1"/>
</dbReference>
<feature type="transmembrane region" description="Helical" evidence="3">
    <location>
        <begin position="184"/>
        <end position="203"/>
    </location>
</feature>
<sequence length="335" mass="39357">MLTRDAYFDNIKFILITLVVIGHLIMPLSLGQTVRAIVLTIYAFHMPLFIFISGYFSKNYKSKDYGKKIFTNLIIPYLIFETLYSLFDYLLINTNSIVFSYFTPYWIMWYLFSMIIWKLILPYVANLKKSIALLISFTFSILIGYAEDAGYYASISRTIAFFPFFLMGFYFKKEYLNYFRSRKYKISSVVIICLIFYLFYGYASTLKTEFLFHAVPYSVLEYSGIYGAIYRIISFIFAIILGMCVMIIVPKKQIPILSKLGRNTIYAYLLHGFIISYIYANSSSFYPYFDTDLKKFGLILIGCLIAIILSTDIVKLLFKWIIEPRFDFIKKKQMQ</sequence>
<feature type="transmembrane region" description="Helical" evidence="3">
    <location>
        <begin position="223"/>
        <end position="248"/>
    </location>
</feature>
<feature type="transmembrane region" description="Helical" evidence="3">
    <location>
        <begin position="152"/>
        <end position="172"/>
    </location>
</feature>
<evidence type="ECO:0000256" key="1">
    <source>
        <dbReference type="ARBA" id="ARBA00004370"/>
    </source>
</evidence>
<gene>
    <name evidence="5" type="ORF">HNR36_002987</name>
</gene>
<reference evidence="5 6" key="1">
    <citation type="submission" date="2020-08" db="EMBL/GenBank/DDBJ databases">
        <title>Genomic Encyclopedia of Type Strains, Phase IV (KMG-IV): sequencing the most valuable type-strain genomes for metagenomic binning, comparative biology and taxonomic classification.</title>
        <authorList>
            <person name="Goeker M."/>
        </authorList>
    </citation>
    <scope>NUCLEOTIDE SEQUENCE [LARGE SCALE GENOMIC DNA]</scope>
    <source>
        <strain evidence="5 6">DSM 10633</strain>
    </source>
</reference>
<organism evidence="5 6">
    <name type="scientific">Ureibacillus thermosphaericus</name>
    <dbReference type="NCBI Taxonomy" id="51173"/>
    <lineage>
        <taxon>Bacteria</taxon>
        <taxon>Bacillati</taxon>
        <taxon>Bacillota</taxon>
        <taxon>Bacilli</taxon>
        <taxon>Bacillales</taxon>
        <taxon>Caryophanaceae</taxon>
        <taxon>Ureibacillus</taxon>
    </lineage>
</organism>
<keyword evidence="3" id="KW-0812">Transmembrane</keyword>
<evidence type="ECO:0000259" key="4">
    <source>
        <dbReference type="Pfam" id="PF01757"/>
    </source>
</evidence>
<feature type="transmembrane region" description="Helical" evidence="3">
    <location>
        <begin position="260"/>
        <end position="279"/>
    </location>
</feature>
<keyword evidence="5" id="KW-0808">Transferase</keyword>
<dbReference type="EMBL" id="JACHGZ010000067">
    <property type="protein sequence ID" value="MBB5150560.1"/>
    <property type="molecule type" value="Genomic_DNA"/>
</dbReference>
<comment type="caution">
    <text evidence="5">The sequence shown here is derived from an EMBL/GenBank/DDBJ whole genome shotgun (WGS) entry which is preliminary data.</text>
</comment>
<dbReference type="PANTHER" id="PTHR37312">
    <property type="entry name" value="MEMBRANE-BOUND ACYLTRANSFERASE YKRP-RELATED"/>
    <property type="match status" value="1"/>
</dbReference>
<evidence type="ECO:0000256" key="3">
    <source>
        <dbReference type="SAM" id="Phobius"/>
    </source>
</evidence>
<feature type="transmembrane region" description="Helical" evidence="3">
    <location>
        <begin position="12"/>
        <end position="30"/>
    </location>
</feature>
<keyword evidence="6" id="KW-1185">Reference proteome</keyword>
<keyword evidence="3" id="KW-1133">Transmembrane helix</keyword>
<comment type="similarity">
    <text evidence="2">Belongs to the acyltransferase 3 family.</text>
</comment>
<dbReference type="AlphaFoldDB" id="A0A840PXF8"/>
<dbReference type="Proteomes" id="UP000557217">
    <property type="component" value="Unassembled WGS sequence"/>
</dbReference>
<feature type="domain" description="Acyltransferase 3" evidence="4">
    <location>
        <begin position="6"/>
        <end position="311"/>
    </location>
</feature>
<keyword evidence="3" id="KW-0472">Membrane</keyword>
<dbReference type="PANTHER" id="PTHR37312:SF1">
    <property type="entry name" value="MEMBRANE-BOUND ACYLTRANSFERASE YKRP-RELATED"/>
    <property type="match status" value="1"/>
</dbReference>
<accession>A0A840PXF8</accession>
<feature type="transmembrane region" description="Helical" evidence="3">
    <location>
        <begin position="36"/>
        <end position="57"/>
    </location>
</feature>
<feature type="transmembrane region" description="Helical" evidence="3">
    <location>
        <begin position="131"/>
        <end position="146"/>
    </location>
</feature>
<comment type="subcellular location">
    <subcellularLocation>
        <location evidence="1">Membrane</location>
    </subcellularLocation>
</comment>
<dbReference type="InterPro" id="IPR002656">
    <property type="entry name" value="Acyl_transf_3_dom"/>
</dbReference>